<keyword evidence="4" id="KW-1185">Reference proteome</keyword>
<dbReference type="GO" id="GO:0005524">
    <property type="term" value="F:ATP binding"/>
    <property type="evidence" value="ECO:0007669"/>
    <property type="project" value="InterPro"/>
</dbReference>
<keyword evidence="3" id="KW-0418">Kinase</keyword>
<dbReference type="Gene3D" id="1.10.510.10">
    <property type="entry name" value="Transferase(Phosphotransferase) domain 1"/>
    <property type="match status" value="1"/>
</dbReference>
<organism evidence="3 4">
    <name type="scientific">Thraustotheca clavata</name>
    <dbReference type="NCBI Taxonomy" id="74557"/>
    <lineage>
        <taxon>Eukaryota</taxon>
        <taxon>Sar</taxon>
        <taxon>Stramenopiles</taxon>
        <taxon>Oomycota</taxon>
        <taxon>Saprolegniomycetes</taxon>
        <taxon>Saprolegniales</taxon>
        <taxon>Achlyaceae</taxon>
        <taxon>Thraustotheca</taxon>
    </lineage>
</organism>
<dbReference type="PANTHER" id="PTHR44329">
    <property type="entry name" value="SERINE/THREONINE-PROTEIN KINASE TNNI3K-RELATED"/>
    <property type="match status" value="1"/>
</dbReference>
<dbReference type="AlphaFoldDB" id="A0A1V9ZNP3"/>
<accession>A0A1V9ZNP3</accession>
<reference evidence="3 4" key="1">
    <citation type="journal article" date="2014" name="Genome Biol. Evol.">
        <title>The secreted proteins of Achlya hypogyna and Thraustotheca clavata identify the ancestral oomycete secretome and reveal gene acquisitions by horizontal gene transfer.</title>
        <authorList>
            <person name="Misner I."/>
            <person name="Blouin N."/>
            <person name="Leonard G."/>
            <person name="Richards T.A."/>
            <person name="Lane C.E."/>
        </authorList>
    </citation>
    <scope>NUCLEOTIDE SEQUENCE [LARGE SCALE GENOMIC DNA]</scope>
    <source>
        <strain evidence="3 4">ATCC 34112</strain>
    </source>
</reference>
<dbReference type="Proteomes" id="UP000243217">
    <property type="component" value="Unassembled WGS sequence"/>
</dbReference>
<sequence length="331" mass="36622">MSTSGEYSTITKSTNASTGAIAGVAAIIVAVVFYFKKRRQVEIDNNNDLNMSGIRPHRLEYSELSVTSKAALAAGAFGEVWLGSYRSQPVAIKRLKSRDPKQVQMFINEITLMATLESDYIVKFIGVSWTRPIEVVCIVEFMNLGDLRGYLATHSPDQYTWDQKHKCIVSIVEGLIYLHTCTPPIIHRDLKSRNILLDNVKGTKLTDFGISKAVEDDENSLTSGIGTYQWMAPEVIASTKYSSAADVYSFGIVLSEFCTHQVPYSAMGPNGTSLSYLQVLKRVGEGKLTPSFGESSPAWVKEMAIQCLQLDPISRPSALQLSETLRHLNDH</sequence>
<dbReference type="SMART" id="SM00220">
    <property type="entry name" value="S_TKc"/>
    <property type="match status" value="1"/>
</dbReference>
<dbReference type="PROSITE" id="PS00108">
    <property type="entry name" value="PROTEIN_KINASE_ST"/>
    <property type="match status" value="1"/>
</dbReference>
<dbReference type="InterPro" id="IPR051681">
    <property type="entry name" value="Ser/Thr_Kinases-Pseudokinases"/>
</dbReference>
<dbReference type="OrthoDB" id="64506at2759"/>
<dbReference type="InterPro" id="IPR001245">
    <property type="entry name" value="Ser-Thr/Tyr_kinase_cat_dom"/>
</dbReference>
<keyword evidence="1" id="KW-0472">Membrane</keyword>
<evidence type="ECO:0000313" key="4">
    <source>
        <dbReference type="Proteomes" id="UP000243217"/>
    </source>
</evidence>
<dbReference type="Pfam" id="PF07714">
    <property type="entry name" value="PK_Tyr_Ser-Thr"/>
    <property type="match status" value="1"/>
</dbReference>
<gene>
    <name evidence="3" type="ORF">THRCLA_06545</name>
</gene>
<evidence type="ECO:0000256" key="1">
    <source>
        <dbReference type="SAM" id="Phobius"/>
    </source>
</evidence>
<proteinExistence type="predicted"/>
<dbReference type="PIRSF" id="PIRSF000654">
    <property type="entry name" value="Integrin-linked_kinase"/>
    <property type="match status" value="1"/>
</dbReference>
<feature type="transmembrane region" description="Helical" evidence="1">
    <location>
        <begin position="16"/>
        <end position="35"/>
    </location>
</feature>
<keyword evidence="1" id="KW-0812">Transmembrane</keyword>
<comment type="caution">
    <text evidence="3">The sequence shown here is derived from an EMBL/GenBank/DDBJ whole genome shotgun (WGS) entry which is preliminary data.</text>
</comment>
<name>A0A1V9ZNP3_9STRA</name>
<dbReference type="Gene3D" id="3.30.200.20">
    <property type="entry name" value="Phosphorylase Kinase, domain 1"/>
    <property type="match status" value="1"/>
</dbReference>
<feature type="domain" description="Protein kinase" evidence="2">
    <location>
        <begin position="66"/>
        <end position="331"/>
    </location>
</feature>
<dbReference type="EMBL" id="JNBS01001814">
    <property type="protein sequence ID" value="OQR99400.1"/>
    <property type="molecule type" value="Genomic_DNA"/>
</dbReference>
<dbReference type="InterPro" id="IPR008271">
    <property type="entry name" value="Ser/Thr_kinase_AS"/>
</dbReference>
<dbReference type="GO" id="GO:0004674">
    <property type="term" value="F:protein serine/threonine kinase activity"/>
    <property type="evidence" value="ECO:0007669"/>
    <property type="project" value="TreeGrafter"/>
</dbReference>
<dbReference type="PANTHER" id="PTHR44329:SF214">
    <property type="entry name" value="PROTEIN KINASE DOMAIN-CONTAINING PROTEIN"/>
    <property type="match status" value="1"/>
</dbReference>
<protein>
    <submittedName>
        <fullName evidence="3">Kinase</fullName>
    </submittedName>
</protein>
<evidence type="ECO:0000259" key="2">
    <source>
        <dbReference type="PROSITE" id="PS50011"/>
    </source>
</evidence>
<keyword evidence="1" id="KW-1133">Transmembrane helix</keyword>
<dbReference type="STRING" id="74557.A0A1V9ZNP3"/>
<dbReference type="SUPFAM" id="SSF56112">
    <property type="entry name" value="Protein kinase-like (PK-like)"/>
    <property type="match status" value="1"/>
</dbReference>
<dbReference type="PROSITE" id="PS50011">
    <property type="entry name" value="PROTEIN_KINASE_DOM"/>
    <property type="match status" value="1"/>
</dbReference>
<keyword evidence="3" id="KW-0808">Transferase</keyword>
<dbReference type="InterPro" id="IPR011009">
    <property type="entry name" value="Kinase-like_dom_sf"/>
</dbReference>
<dbReference type="InterPro" id="IPR000719">
    <property type="entry name" value="Prot_kinase_dom"/>
</dbReference>
<evidence type="ECO:0000313" key="3">
    <source>
        <dbReference type="EMBL" id="OQR99400.1"/>
    </source>
</evidence>